<comment type="caution">
    <text evidence="1">The sequence shown here is derived from an EMBL/GenBank/DDBJ whole genome shotgun (WGS) entry which is preliminary data.</text>
</comment>
<accession>A0A370KF96</accession>
<gene>
    <name evidence="1" type="ORF">B5K06_31380</name>
</gene>
<dbReference type="Proteomes" id="UP000254939">
    <property type="component" value="Unassembled WGS sequence"/>
</dbReference>
<dbReference type="EMBL" id="NAAC01000045">
    <property type="protein sequence ID" value="RDJ02991.1"/>
    <property type="molecule type" value="Genomic_DNA"/>
</dbReference>
<sequence length="131" mass="14253">MIHRAIGHQEQHGGSLQEVAINEDDAGTVTNDNANEGSALLNHNVVDYDPCSGKMSCSGARPIINFSFVKNALKTLCREQGVVRDRMATVEIAALLLALVKEGVHDEEQLTCLARARWQEMAKARPDADAI</sequence>
<proteinExistence type="predicted"/>
<organism evidence="1 2">
    <name type="scientific">Rhizobium grahamii</name>
    <dbReference type="NCBI Taxonomy" id="1120045"/>
    <lineage>
        <taxon>Bacteria</taxon>
        <taxon>Pseudomonadati</taxon>
        <taxon>Pseudomonadota</taxon>
        <taxon>Alphaproteobacteria</taxon>
        <taxon>Hyphomicrobiales</taxon>
        <taxon>Rhizobiaceae</taxon>
        <taxon>Rhizobium/Agrobacterium group</taxon>
        <taxon>Rhizobium</taxon>
    </lineage>
</organism>
<reference evidence="1 2" key="1">
    <citation type="submission" date="2017-03" db="EMBL/GenBank/DDBJ databases">
        <title>Genome analysis of Rhizobial strains effectives or ineffectives for nitrogen fixation isolated from bean seeds.</title>
        <authorList>
            <person name="Peralta H."/>
            <person name="Aguilar-Vera A."/>
            <person name="Mora Y."/>
            <person name="Vargas-Lagunas C."/>
            <person name="Girard L."/>
            <person name="Mora J."/>
        </authorList>
    </citation>
    <scope>NUCLEOTIDE SEQUENCE [LARGE SCALE GENOMIC DNA]</scope>
    <source>
        <strain evidence="1 2">CCGM3</strain>
    </source>
</reference>
<dbReference type="OrthoDB" id="8456799at2"/>
<name>A0A370KF96_9HYPH</name>
<protein>
    <submittedName>
        <fullName evidence="1">Uncharacterized protein</fullName>
    </submittedName>
</protein>
<evidence type="ECO:0000313" key="2">
    <source>
        <dbReference type="Proteomes" id="UP000254939"/>
    </source>
</evidence>
<evidence type="ECO:0000313" key="1">
    <source>
        <dbReference type="EMBL" id="RDJ02991.1"/>
    </source>
</evidence>
<dbReference type="AlphaFoldDB" id="A0A370KF96"/>